<accession>A0A0C3B6X0</accession>
<keyword evidence="5" id="KW-1185">Reference proteome</keyword>
<name>A0A0C3B6X0_SERVB</name>
<feature type="compositionally biased region" description="Polar residues" evidence="1">
    <location>
        <begin position="15"/>
        <end position="25"/>
    </location>
</feature>
<feature type="transmembrane region" description="Helical" evidence="2">
    <location>
        <begin position="67"/>
        <end position="86"/>
    </location>
</feature>
<feature type="non-terminal residue" evidence="4">
    <location>
        <position position="115"/>
    </location>
</feature>
<dbReference type="Proteomes" id="UP000054097">
    <property type="component" value="Unassembled WGS sequence"/>
</dbReference>
<dbReference type="EMBL" id="KN824300">
    <property type="protein sequence ID" value="KIM27201.1"/>
    <property type="molecule type" value="Genomic_DNA"/>
</dbReference>
<protein>
    <recommendedName>
        <fullName evidence="3">DUF6535 domain-containing protein</fullName>
    </recommendedName>
</protein>
<dbReference type="STRING" id="933852.A0A0C3B6X0"/>
<feature type="domain" description="DUF6535" evidence="3">
    <location>
        <begin position="45"/>
        <end position="111"/>
    </location>
</feature>
<evidence type="ECO:0000256" key="2">
    <source>
        <dbReference type="SAM" id="Phobius"/>
    </source>
</evidence>
<keyword evidence="2" id="KW-1133">Transmembrane helix</keyword>
<dbReference type="Pfam" id="PF20153">
    <property type="entry name" value="DUF6535"/>
    <property type="match status" value="1"/>
</dbReference>
<reference evidence="4 5" key="1">
    <citation type="submission" date="2014-04" db="EMBL/GenBank/DDBJ databases">
        <authorList>
            <consortium name="DOE Joint Genome Institute"/>
            <person name="Kuo A."/>
            <person name="Zuccaro A."/>
            <person name="Kohler A."/>
            <person name="Nagy L.G."/>
            <person name="Floudas D."/>
            <person name="Copeland A."/>
            <person name="Barry K.W."/>
            <person name="Cichocki N."/>
            <person name="Veneault-Fourrey C."/>
            <person name="LaButti K."/>
            <person name="Lindquist E.A."/>
            <person name="Lipzen A."/>
            <person name="Lundell T."/>
            <person name="Morin E."/>
            <person name="Murat C."/>
            <person name="Sun H."/>
            <person name="Tunlid A."/>
            <person name="Henrissat B."/>
            <person name="Grigoriev I.V."/>
            <person name="Hibbett D.S."/>
            <person name="Martin F."/>
            <person name="Nordberg H.P."/>
            <person name="Cantor M.N."/>
            <person name="Hua S.X."/>
        </authorList>
    </citation>
    <scope>NUCLEOTIDE SEQUENCE [LARGE SCALE GENOMIC DNA]</scope>
    <source>
        <strain evidence="4 5">MAFF 305830</strain>
    </source>
</reference>
<proteinExistence type="predicted"/>
<dbReference type="AlphaFoldDB" id="A0A0C3B6X0"/>
<reference evidence="5" key="2">
    <citation type="submission" date="2015-01" db="EMBL/GenBank/DDBJ databases">
        <title>Evolutionary Origins and Diversification of the Mycorrhizal Mutualists.</title>
        <authorList>
            <consortium name="DOE Joint Genome Institute"/>
            <consortium name="Mycorrhizal Genomics Consortium"/>
            <person name="Kohler A."/>
            <person name="Kuo A."/>
            <person name="Nagy L.G."/>
            <person name="Floudas D."/>
            <person name="Copeland A."/>
            <person name="Barry K.W."/>
            <person name="Cichocki N."/>
            <person name="Veneault-Fourrey C."/>
            <person name="LaButti K."/>
            <person name="Lindquist E.A."/>
            <person name="Lipzen A."/>
            <person name="Lundell T."/>
            <person name="Morin E."/>
            <person name="Murat C."/>
            <person name="Riley R."/>
            <person name="Ohm R."/>
            <person name="Sun H."/>
            <person name="Tunlid A."/>
            <person name="Henrissat B."/>
            <person name="Grigoriev I.V."/>
            <person name="Hibbett D.S."/>
            <person name="Martin F."/>
        </authorList>
    </citation>
    <scope>NUCLEOTIDE SEQUENCE [LARGE SCALE GENOMIC DNA]</scope>
    <source>
        <strain evidence="5">MAFF 305830</strain>
    </source>
</reference>
<dbReference type="OrthoDB" id="3235960at2759"/>
<keyword evidence="2" id="KW-0472">Membrane</keyword>
<sequence length="115" mass="12798">MSASPLEKPPVAEEAQQQPDANEQVINAPLEQESISSKFKETTAWDIYNSEAKKVDNELVKDWTSSLNSLLVFAAIFSAILTAFIIESKKLLERDQTEAMVDILVHYVNSRANGT</sequence>
<keyword evidence="2" id="KW-0812">Transmembrane</keyword>
<evidence type="ECO:0000256" key="1">
    <source>
        <dbReference type="SAM" id="MobiDB-lite"/>
    </source>
</evidence>
<evidence type="ECO:0000313" key="4">
    <source>
        <dbReference type="EMBL" id="KIM27201.1"/>
    </source>
</evidence>
<dbReference type="InterPro" id="IPR045338">
    <property type="entry name" value="DUF6535"/>
</dbReference>
<evidence type="ECO:0000313" key="5">
    <source>
        <dbReference type="Proteomes" id="UP000054097"/>
    </source>
</evidence>
<dbReference type="HOGENOM" id="CLU_2114821_0_0_1"/>
<gene>
    <name evidence="4" type="ORF">M408DRAFT_71508</name>
</gene>
<feature type="region of interest" description="Disordered" evidence="1">
    <location>
        <begin position="1"/>
        <end position="27"/>
    </location>
</feature>
<evidence type="ECO:0000259" key="3">
    <source>
        <dbReference type="Pfam" id="PF20153"/>
    </source>
</evidence>
<organism evidence="4 5">
    <name type="scientific">Serendipita vermifera MAFF 305830</name>
    <dbReference type="NCBI Taxonomy" id="933852"/>
    <lineage>
        <taxon>Eukaryota</taxon>
        <taxon>Fungi</taxon>
        <taxon>Dikarya</taxon>
        <taxon>Basidiomycota</taxon>
        <taxon>Agaricomycotina</taxon>
        <taxon>Agaricomycetes</taxon>
        <taxon>Sebacinales</taxon>
        <taxon>Serendipitaceae</taxon>
        <taxon>Serendipita</taxon>
    </lineage>
</organism>